<dbReference type="KEGG" id="pbi:112540527"/>
<gene>
    <name evidence="5" type="primary">LMNTD2</name>
</gene>
<protein>
    <submittedName>
        <fullName evidence="5">Lamin tail domain-containing protein 2</fullName>
    </submittedName>
</protein>
<dbReference type="InterPro" id="IPR042840">
    <property type="entry name" value="LMNTD1"/>
</dbReference>
<dbReference type="CTD" id="256329"/>
<proteinExistence type="predicted"/>
<dbReference type="Pfam" id="PF00932">
    <property type="entry name" value="LTD"/>
    <property type="match status" value="1"/>
</dbReference>
<sequence>MALEIQRNPMLSYSDGSPTDFQGFFSQELNSLIDTVNCSFSRGYPNEQIMEGNASPPLKAEEEQQREEDEDGPNKYDPQEEGIKKPFITKVSMMFYPGRGSKSEDTFSTVSSHSKIFKLRESSSLLQDSKAQENPRSLLLLLHQKDLEIQGLKSAAQKDPADRLSYILRELVKAKNTGLWKRSTNEEALQKEIDQLNADLEAVKEEHAKEVKLLEDKLTSLNLHIKNLQQIMKNLGVKSDDVTDIESRISLNEGPKLACESFELWSETGQKISADTSNITLRRIPKHTSFVDAFHKFGSGSLSNEEREDIISRLETIADNSKPQTGGNSEESSQESSRADSKLLSELSSQAILPSLKSDLILSESKRTESSSSLPSSLEDKIPGKKSLLAKMNGSHEDSGSAFPVTDLAPTLDPWKLTQLGLSLGQLSEEEICPHLVHTPFLQECKRCQADTSSLRIVNVHRKGKFIRIFNCLLNKEVDLSGYIIQQWVGGYPVSIYHFPKGVVLPAQHHITVWAAGANLAHEPSSFSTTQKFFRAGPECLTTLCDCHGQMVSQYINPHQFTAAAAAYSDNVDLSIDKFPLCDDSAGNDESLYSKISFLPRNSRHFSIDSSPSFKMWCGRSIGNKRKTNGEFKESSSPSEEDYFACQSWKPALEEPVTRKFKTTLDTTIPMVSLIGQNSARSKYGFNYMMYLPSTTDLHLRRPMSQLSRIEAEFWRILGFFMGYKCLSFNIRTY</sequence>
<dbReference type="RefSeq" id="XP_025021859.1">
    <property type="nucleotide sequence ID" value="XM_025166091.1"/>
</dbReference>
<dbReference type="GO" id="GO:0005635">
    <property type="term" value="C:nuclear envelope"/>
    <property type="evidence" value="ECO:0007669"/>
    <property type="project" value="TreeGrafter"/>
</dbReference>
<dbReference type="PROSITE" id="PS51841">
    <property type="entry name" value="LTD"/>
    <property type="match status" value="1"/>
</dbReference>
<evidence type="ECO:0000256" key="2">
    <source>
        <dbReference type="SAM" id="MobiDB-lite"/>
    </source>
</evidence>
<feature type="coiled-coil region" evidence="1">
    <location>
        <begin position="186"/>
        <end position="231"/>
    </location>
</feature>
<feature type="compositionally biased region" description="Polar residues" evidence="2">
    <location>
        <begin position="318"/>
        <end position="328"/>
    </location>
</feature>
<dbReference type="AlphaFoldDB" id="A0A9F5MQM7"/>
<keyword evidence="4" id="KW-1185">Reference proteome</keyword>
<evidence type="ECO:0000313" key="4">
    <source>
        <dbReference type="Proteomes" id="UP000695026"/>
    </source>
</evidence>
<accession>A0A9F5MQM7</accession>
<feature type="domain" description="LTD" evidence="3">
    <location>
        <begin position="451"/>
        <end position="563"/>
    </location>
</feature>
<reference evidence="5" key="1">
    <citation type="submission" date="2025-08" db="UniProtKB">
        <authorList>
            <consortium name="RefSeq"/>
        </authorList>
    </citation>
    <scope>IDENTIFICATION</scope>
    <source>
        <tissue evidence="5">Liver</tissue>
    </source>
</reference>
<organism evidence="4 5">
    <name type="scientific">Python bivittatus</name>
    <name type="common">Burmese python</name>
    <name type="synonym">Python molurus bivittatus</name>
    <dbReference type="NCBI Taxonomy" id="176946"/>
    <lineage>
        <taxon>Eukaryota</taxon>
        <taxon>Metazoa</taxon>
        <taxon>Chordata</taxon>
        <taxon>Craniata</taxon>
        <taxon>Vertebrata</taxon>
        <taxon>Euteleostomi</taxon>
        <taxon>Lepidosauria</taxon>
        <taxon>Squamata</taxon>
        <taxon>Bifurcata</taxon>
        <taxon>Unidentata</taxon>
        <taxon>Episquamata</taxon>
        <taxon>Toxicofera</taxon>
        <taxon>Serpentes</taxon>
        <taxon>Henophidia</taxon>
        <taxon>Pythonidae</taxon>
        <taxon>Python</taxon>
    </lineage>
</organism>
<feature type="region of interest" description="Disordered" evidence="2">
    <location>
        <begin position="315"/>
        <end position="341"/>
    </location>
</feature>
<feature type="region of interest" description="Disordered" evidence="2">
    <location>
        <begin position="44"/>
        <end position="83"/>
    </location>
</feature>
<dbReference type="InterPro" id="IPR036415">
    <property type="entry name" value="Lamin_tail_dom_sf"/>
</dbReference>
<dbReference type="PANTHER" id="PTHR47012">
    <property type="entry name" value="LAMIN TAIL DOMAIN-CONTAINING PROTEIN 1"/>
    <property type="match status" value="1"/>
</dbReference>
<dbReference type="GO" id="GO:0005737">
    <property type="term" value="C:cytoplasm"/>
    <property type="evidence" value="ECO:0007669"/>
    <property type="project" value="TreeGrafter"/>
</dbReference>
<dbReference type="Gene3D" id="2.60.40.1260">
    <property type="entry name" value="Lamin Tail domain"/>
    <property type="match status" value="1"/>
</dbReference>
<keyword evidence="1" id="KW-0175">Coiled coil</keyword>
<evidence type="ECO:0000256" key="1">
    <source>
        <dbReference type="SAM" id="Coils"/>
    </source>
</evidence>
<dbReference type="PANTHER" id="PTHR47012:SF2">
    <property type="entry name" value="LTD DOMAIN-CONTAINING PROTEIN"/>
    <property type="match status" value="1"/>
</dbReference>
<dbReference type="SUPFAM" id="SSF74853">
    <property type="entry name" value="Lamin A/C globular tail domain"/>
    <property type="match status" value="1"/>
</dbReference>
<name>A0A9F5MQM7_PYTBI</name>
<dbReference type="OrthoDB" id="102442at2759"/>
<dbReference type="GeneID" id="112540527"/>
<dbReference type="Proteomes" id="UP000695026">
    <property type="component" value="Unplaced"/>
</dbReference>
<feature type="compositionally biased region" description="Basic and acidic residues" evidence="2">
    <location>
        <begin position="72"/>
        <end position="83"/>
    </location>
</feature>
<evidence type="ECO:0000313" key="5">
    <source>
        <dbReference type="RefSeq" id="XP_025021859.1"/>
    </source>
</evidence>
<evidence type="ECO:0000259" key="3">
    <source>
        <dbReference type="PROSITE" id="PS51841"/>
    </source>
</evidence>
<dbReference type="InterPro" id="IPR001322">
    <property type="entry name" value="Lamin_tail_dom"/>
</dbReference>
<dbReference type="OMA" id="HLTVWGE"/>